<evidence type="ECO:0000313" key="1">
    <source>
        <dbReference type="EMBL" id="EFX59880.1"/>
    </source>
</evidence>
<reference evidence="1 2" key="1">
    <citation type="journal article" date="2011" name="Science">
        <title>The ecoresponsive genome of Daphnia pulex.</title>
        <authorList>
            <person name="Colbourne J.K."/>
            <person name="Pfrender M.E."/>
            <person name="Gilbert D."/>
            <person name="Thomas W.K."/>
            <person name="Tucker A."/>
            <person name="Oakley T.H."/>
            <person name="Tokishita S."/>
            <person name="Aerts A."/>
            <person name="Arnold G.J."/>
            <person name="Basu M.K."/>
            <person name="Bauer D.J."/>
            <person name="Caceres C.E."/>
            <person name="Carmel L."/>
            <person name="Casola C."/>
            <person name="Choi J.H."/>
            <person name="Detter J.C."/>
            <person name="Dong Q."/>
            <person name="Dusheyko S."/>
            <person name="Eads B.D."/>
            <person name="Frohlich T."/>
            <person name="Geiler-Samerotte K.A."/>
            <person name="Gerlach D."/>
            <person name="Hatcher P."/>
            <person name="Jogdeo S."/>
            <person name="Krijgsveld J."/>
            <person name="Kriventseva E.V."/>
            <person name="Kultz D."/>
            <person name="Laforsch C."/>
            <person name="Lindquist E."/>
            <person name="Lopez J."/>
            <person name="Manak J.R."/>
            <person name="Muller J."/>
            <person name="Pangilinan J."/>
            <person name="Patwardhan R.P."/>
            <person name="Pitluck S."/>
            <person name="Pritham E.J."/>
            <person name="Rechtsteiner A."/>
            <person name="Rho M."/>
            <person name="Rogozin I.B."/>
            <person name="Sakarya O."/>
            <person name="Salamov A."/>
            <person name="Schaack S."/>
            <person name="Shapiro H."/>
            <person name="Shiga Y."/>
            <person name="Skalitzky C."/>
            <person name="Smith Z."/>
            <person name="Souvorov A."/>
            <person name="Sung W."/>
            <person name="Tang Z."/>
            <person name="Tsuchiya D."/>
            <person name="Tu H."/>
            <person name="Vos H."/>
            <person name="Wang M."/>
            <person name="Wolf Y.I."/>
            <person name="Yamagata H."/>
            <person name="Yamada T."/>
            <person name="Ye Y."/>
            <person name="Shaw J.R."/>
            <person name="Andrews J."/>
            <person name="Crease T.J."/>
            <person name="Tang H."/>
            <person name="Lucas S.M."/>
            <person name="Robertson H.M."/>
            <person name="Bork P."/>
            <person name="Koonin E.V."/>
            <person name="Zdobnov E.M."/>
            <person name="Grigoriev I.V."/>
            <person name="Lynch M."/>
            <person name="Boore J.L."/>
        </authorList>
    </citation>
    <scope>NUCLEOTIDE SEQUENCE [LARGE SCALE GENOMIC DNA]</scope>
</reference>
<sequence>MKEPNDPATLNRAQEQITKITGAESYTAIDLLNLWARGYVEALYAEGLIDWVEYARLNDSVDQQRNQRKAELKAAANRNPAMLTIAPAALGALAVQLAKVDATQQVLTAAIDALEAAANACREPERLGCLQALRVADEEYNDALFDMAEAVREALYGLDEEDEG</sequence>
<dbReference type="InParanoid" id="E9I800"/>
<dbReference type="KEGG" id="dpx:DAPPUDRAFT_126435"/>
<dbReference type="AlphaFoldDB" id="E9I800"/>
<name>E9I800_DAPPU</name>
<protein>
    <submittedName>
        <fullName evidence="1">Uncharacterized protein</fullName>
    </submittedName>
</protein>
<dbReference type="HOGENOM" id="CLU_1620688_0_0_1"/>
<organism evidence="1 2">
    <name type="scientific">Daphnia pulex</name>
    <name type="common">Water flea</name>
    <dbReference type="NCBI Taxonomy" id="6669"/>
    <lineage>
        <taxon>Eukaryota</taxon>
        <taxon>Metazoa</taxon>
        <taxon>Ecdysozoa</taxon>
        <taxon>Arthropoda</taxon>
        <taxon>Crustacea</taxon>
        <taxon>Branchiopoda</taxon>
        <taxon>Diplostraca</taxon>
        <taxon>Cladocera</taxon>
        <taxon>Anomopoda</taxon>
        <taxon>Daphniidae</taxon>
        <taxon>Daphnia</taxon>
    </lineage>
</organism>
<dbReference type="EMBL" id="GL737653">
    <property type="protein sequence ID" value="EFX59880.1"/>
    <property type="molecule type" value="Genomic_DNA"/>
</dbReference>
<proteinExistence type="predicted"/>
<dbReference type="Proteomes" id="UP000000305">
    <property type="component" value="Unassembled WGS sequence"/>
</dbReference>
<keyword evidence="2" id="KW-1185">Reference proteome</keyword>
<accession>E9I800</accession>
<gene>
    <name evidence="1" type="ORF">DAPPUDRAFT_126435</name>
</gene>
<evidence type="ECO:0000313" key="2">
    <source>
        <dbReference type="Proteomes" id="UP000000305"/>
    </source>
</evidence>